<evidence type="ECO:0000313" key="1">
    <source>
        <dbReference type="EMBL" id="KAA3470837.1"/>
    </source>
</evidence>
<dbReference type="Pfam" id="PF08284">
    <property type="entry name" value="RVP_2"/>
    <property type="match status" value="1"/>
</dbReference>
<name>A0A5B6VP62_9ROSI</name>
<comment type="caution">
    <text evidence="1">The sequence shown here is derived from an EMBL/GenBank/DDBJ whole genome shotgun (WGS) entry which is preliminary data.</text>
</comment>
<accession>A0A5B6VP62</accession>
<dbReference type="Gene3D" id="2.40.70.10">
    <property type="entry name" value="Acid Proteases"/>
    <property type="match status" value="1"/>
</dbReference>
<dbReference type="OrthoDB" id="851428at2759"/>
<protein>
    <submittedName>
        <fullName evidence="1">Uncharacterized protein</fullName>
    </submittedName>
</protein>
<reference evidence="2" key="1">
    <citation type="journal article" date="2019" name="Plant Biotechnol. J.">
        <title>Genome sequencing of the Australian wild diploid species Gossypium australe highlights disease resistance and delayed gland morphogenesis.</title>
        <authorList>
            <person name="Cai Y."/>
            <person name="Cai X."/>
            <person name="Wang Q."/>
            <person name="Wang P."/>
            <person name="Zhang Y."/>
            <person name="Cai C."/>
            <person name="Xu Y."/>
            <person name="Wang K."/>
            <person name="Zhou Z."/>
            <person name="Wang C."/>
            <person name="Geng S."/>
            <person name="Li B."/>
            <person name="Dong Q."/>
            <person name="Hou Y."/>
            <person name="Wang H."/>
            <person name="Ai P."/>
            <person name="Liu Z."/>
            <person name="Yi F."/>
            <person name="Sun M."/>
            <person name="An G."/>
            <person name="Cheng J."/>
            <person name="Zhang Y."/>
            <person name="Shi Q."/>
            <person name="Xie Y."/>
            <person name="Shi X."/>
            <person name="Chang Y."/>
            <person name="Huang F."/>
            <person name="Chen Y."/>
            <person name="Hong S."/>
            <person name="Mi L."/>
            <person name="Sun Q."/>
            <person name="Zhang L."/>
            <person name="Zhou B."/>
            <person name="Peng R."/>
            <person name="Zhang X."/>
            <person name="Liu F."/>
        </authorList>
    </citation>
    <scope>NUCLEOTIDE SEQUENCE [LARGE SCALE GENOMIC DNA]</scope>
    <source>
        <strain evidence="2">cv. PA1801</strain>
    </source>
</reference>
<dbReference type="InterPro" id="IPR021109">
    <property type="entry name" value="Peptidase_aspartic_dom_sf"/>
</dbReference>
<gene>
    <name evidence="1" type="ORF">EPI10_016515</name>
</gene>
<evidence type="ECO:0000313" key="2">
    <source>
        <dbReference type="Proteomes" id="UP000325315"/>
    </source>
</evidence>
<sequence length="132" mass="15361">MDDQLVRLEFRCHKICKNCPLKIQGREFFANLMLFPFDEFNVILSMDCLTHHDIVVSYKHKRIWLKSVEGEMIKIKAGRSDCPTNIIFVITARELNRKECDVYMNTMIQIGSSSYGGRFPRCISQRVARIAA</sequence>
<dbReference type="AlphaFoldDB" id="A0A5B6VP62"/>
<organism evidence="1 2">
    <name type="scientific">Gossypium australe</name>
    <dbReference type="NCBI Taxonomy" id="47621"/>
    <lineage>
        <taxon>Eukaryota</taxon>
        <taxon>Viridiplantae</taxon>
        <taxon>Streptophyta</taxon>
        <taxon>Embryophyta</taxon>
        <taxon>Tracheophyta</taxon>
        <taxon>Spermatophyta</taxon>
        <taxon>Magnoliopsida</taxon>
        <taxon>eudicotyledons</taxon>
        <taxon>Gunneridae</taxon>
        <taxon>Pentapetalae</taxon>
        <taxon>rosids</taxon>
        <taxon>malvids</taxon>
        <taxon>Malvales</taxon>
        <taxon>Malvaceae</taxon>
        <taxon>Malvoideae</taxon>
        <taxon>Gossypium</taxon>
    </lineage>
</organism>
<proteinExistence type="predicted"/>
<keyword evidence="2" id="KW-1185">Reference proteome</keyword>
<dbReference type="Proteomes" id="UP000325315">
    <property type="component" value="Unassembled WGS sequence"/>
</dbReference>
<dbReference type="EMBL" id="SMMG02000006">
    <property type="protein sequence ID" value="KAA3470837.1"/>
    <property type="molecule type" value="Genomic_DNA"/>
</dbReference>